<feature type="region of interest" description="Disordered" evidence="4">
    <location>
        <begin position="295"/>
        <end position="325"/>
    </location>
</feature>
<reference evidence="7" key="1">
    <citation type="journal article" date="2016" name="Nat. Commun.">
        <title>The Gonium pectorale genome demonstrates co-option of cell cycle regulation during the evolution of multicellularity.</title>
        <authorList>
            <person name="Hanschen E.R."/>
            <person name="Marriage T.N."/>
            <person name="Ferris P.J."/>
            <person name="Hamaji T."/>
            <person name="Toyoda A."/>
            <person name="Fujiyama A."/>
            <person name="Neme R."/>
            <person name="Noguchi H."/>
            <person name="Minakuchi Y."/>
            <person name="Suzuki M."/>
            <person name="Kawai-Toyooka H."/>
            <person name="Smith D.R."/>
            <person name="Sparks H."/>
            <person name="Anderson J."/>
            <person name="Bakaric R."/>
            <person name="Luria V."/>
            <person name="Karger A."/>
            <person name="Kirschner M.W."/>
            <person name="Durand P.M."/>
            <person name="Michod R.E."/>
            <person name="Nozaki H."/>
            <person name="Olson B.J."/>
        </authorList>
    </citation>
    <scope>NUCLEOTIDE SEQUENCE [LARGE SCALE GENOMIC DNA]</scope>
    <source>
        <strain evidence="7">NIES-2863</strain>
    </source>
</reference>
<dbReference type="Pfam" id="PF03982">
    <property type="entry name" value="DAGAT"/>
    <property type="match status" value="1"/>
</dbReference>
<dbReference type="InterPro" id="IPR022742">
    <property type="entry name" value="Hydrolase_4"/>
</dbReference>
<dbReference type="GO" id="GO:0004144">
    <property type="term" value="F:diacylglycerol O-acyltransferase activity"/>
    <property type="evidence" value="ECO:0007669"/>
    <property type="project" value="UniProtKB-ARBA"/>
</dbReference>
<gene>
    <name evidence="6" type="ORF">GPECTOR_8g223</name>
</gene>
<comment type="similarity">
    <text evidence="1">Belongs to the diacylglycerol acyltransferase family.</text>
</comment>
<feature type="compositionally biased region" description="Low complexity" evidence="4">
    <location>
        <begin position="298"/>
        <end position="307"/>
    </location>
</feature>
<dbReference type="InterPro" id="IPR029058">
    <property type="entry name" value="AB_hydrolase_fold"/>
</dbReference>
<dbReference type="OrthoDB" id="44277at2759"/>
<keyword evidence="7" id="KW-1185">Reference proteome</keyword>
<evidence type="ECO:0000256" key="2">
    <source>
        <dbReference type="ARBA" id="ARBA00022679"/>
    </source>
</evidence>
<dbReference type="InterPro" id="IPR007130">
    <property type="entry name" value="DAGAT"/>
</dbReference>
<keyword evidence="2" id="KW-0808">Transferase</keyword>
<dbReference type="STRING" id="33097.A0A150GU18"/>
<feature type="compositionally biased region" description="Low complexity" evidence="4">
    <location>
        <begin position="314"/>
        <end position="324"/>
    </location>
</feature>
<feature type="domain" description="Serine aminopeptidase S33" evidence="5">
    <location>
        <begin position="69"/>
        <end position="270"/>
    </location>
</feature>
<keyword evidence="3" id="KW-0012">Acyltransferase</keyword>
<evidence type="ECO:0000256" key="4">
    <source>
        <dbReference type="SAM" id="MobiDB-lite"/>
    </source>
</evidence>
<evidence type="ECO:0000313" key="6">
    <source>
        <dbReference type="EMBL" id="KXZ52840.1"/>
    </source>
</evidence>
<dbReference type="Pfam" id="PF12146">
    <property type="entry name" value="Hydrolase_4"/>
    <property type="match status" value="1"/>
</dbReference>
<organism evidence="6 7">
    <name type="scientific">Gonium pectorale</name>
    <name type="common">Green alga</name>
    <dbReference type="NCBI Taxonomy" id="33097"/>
    <lineage>
        <taxon>Eukaryota</taxon>
        <taxon>Viridiplantae</taxon>
        <taxon>Chlorophyta</taxon>
        <taxon>core chlorophytes</taxon>
        <taxon>Chlorophyceae</taxon>
        <taxon>CS clade</taxon>
        <taxon>Chlamydomonadales</taxon>
        <taxon>Volvocaceae</taxon>
        <taxon>Gonium</taxon>
    </lineage>
</organism>
<dbReference type="CDD" id="cd07987">
    <property type="entry name" value="LPLAT_MGAT-like"/>
    <property type="match status" value="1"/>
</dbReference>
<evidence type="ECO:0000256" key="1">
    <source>
        <dbReference type="ARBA" id="ARBA00005420"/>
    </source>
</evidence>
<dbReference type="Proteomes" id="UP000075714">
    <property type="component" value="Unassembled WGS sequence"/>
</dbReference>
<protein>
    <recommendedName>
        <fullName evidence="5">Serine aminopeptidase S33 domain-containing protein</fullName>
    </recommendedName>
</protein>
<evidence type="ECO:0000313" key="7">
    <source>
        <dbReference type="Proteomes" id="UP000075714"/>
    </source>
</evidence>
<dbReference type="PANTHER" id="PTHR22753:SF14">
    <property type="entry name" value="MONOACYLGLYCEROL_DIACYLGLYCEROL O-ACYLTRANSFERASE"/>
    <property type="match status" value="1"/>
</dbReference>
<dbReference type="PANTHER" id="PTHR22753">
    <property type="entry name" value="TRANSMEMBRANE PROTEIN 68"/>
    <property type="match status" value="1"/>
</dbReference>
<dbReference type="EMBL" id="LSYV01000009">
    <property type="protein sequence ID" value="KXZ52840.1"/>
    <property type="molecule type" value="Genomic_DNA"/>
</dbReference>
<evidence type="ECO:0000256" key="3">
    <source>
        <dbReference type="ARBA" id="ARBA00023315"/>
    </source>
</evidence>
<name>A0A150GU18_GONPE</name>
<comment type="caution">
    <text evidence="6">The sequence shown here is derived from an EMBL/GenBank/DDBJ whole genome shotgun (WGS) entry which is preliminary data.</text>
</comment>
<sequence>MPRRRQPTASLTPPLTATPPASSLPLLVYLPGIDGTGLAAYRQFPRLAARFDLRGVFLPPQDRTPFAGLVESLAQQIEDEAAGLDPSRPVYLLGESFGGLLALALAQKLSCVDRLVLVNPATSFDRSPWPSLGPLLPSLPPELYRLLPVALSPLLSNPIAMAAHAISSPAAPPQQQAVDLLYGLLELLPELSSLRIVLPPETLSWRLELLRQGAAEVNPTLKKVRQRVLLLVGENDMVIPSASEAPRLARALPRARARVLSGRSHALLQEAGVDLAALVAEEDFYVSRRRLTRPNKPPAAAAAAAGGRRPRPAPGGAAFGTPGAIELPTPGELHRAAKEANLDSFRALVSPVFLSTDGPTGRVQLGLGGLPAPGSGPVLFVGNHQLFAPDMPLMVEHFLRERGQMLRGLAHPMALGAGRASPDPEASGRFGRFLETFGAVPVSGRNLHALLAAGEPALLYPGGVREALKLRNERYALIWPRRAEFVRMACKFGATIVPFAAVGAEDSVELLADRRDLLAAPLVGDWLRRQNEQSVLARRGVSYSEEIEESFIPPLVGFKPPARFYFLFGAPIPTDPRVGEDRAAVEALYGNVRHGVEGCLSYLLRKRDSDPYKDLLPRLAYEASWGGKRQAPTFKP</sequence>
<dbReference type="GO" id="GO:0016020">
    <property type="term" value="C:membrane"/>
    <property type="evidence" value="ECO:0007669"/>
    <property type="project" value="TreeGrafter"/>
</dbReference>
<accession>A0A150GU18</accession>
<dbReference type="SUPFAM" id="SSF53474">
    <property type="entry name" value="alpha/beta-Hydrolases"/>
    <property type="match status" value="1"/>
</dbReference>
<dbReference type="Gene3D" id="3.40.50.1820">
    <property type="entry name" value="alpha/beta hydrolase"/>
    <property type="match status" value="1"/>
</dbReference>
<dbReference type="AlphaFoldDB" id="A0A150GU18"/>
<evidence type="ECO:0000259" key="5">
    <source>
        <dbReference type="Pfam" id="PF12146"/>
    </source>
</evidence>
<proteinExistence type="inferred from homology"/>